<dbReference type="RefSeq" id="XP_041685031.1">
    <property type="nucleotide sequence ID" value="XM_041834804.1"/>
</dbReference>
<dbReference type="VEuPathDB" id="FungiDB:FMAN_12284"/>
<name>A0A1L7TJZ9_FUSMA</name>
<evidence type="ECO:0000313" key="1">
    <source>
        <dbReference type="EMBL" id="CVK98239.1"/>
    </source>
</evidence>
<accession>A0A1L7TJZ9</accession>
<dbReference type="AlphaFoldDB" id="A0A1L7TJZ9"/>
<dbReference type="GeneID" id="65091534"/>
<reference evidence="2" key="1">
    <citation type="journal article" date="2016" name="Genome Biol. Evol.">
        <title>Comparative 'omics' of the Fusarium fujikuroi species complex highlights differences in genetic potential and metabolite synthesis.</title>
        <authorList>
            <person name="Niehaus E.-M."/>
            <person name="Muensterkoetter M."/>
            <person name="Proctor R.H."/>
            <person name="Brown D.W."/>
            <person name="Sharon A."/>
            <person name="Idan Y."/>
            <person name="Oren-Young L."/>
            <person name="Sieber C.M."/>
            <person name="Novak O."/>
            <person name="Pencik A."/>
            <person name="Tarkowska D."/>
            <person name="Hromadova K."/>
            <person name="Freeman S."/>
            <person name="Maymon M."/>
            <person name="Elazar M."/>
            <person name="Youssef S.A."/>
            <person name="El-Shabrawy E.S.M."/>
            <person name="Shalaby A.B.A."/>
            <person name="Houterman P."/>
            <person name="Brock N.L."/>
            <person name="Burkhardt I."/>
            <person name="Tsavkelova E.A."/>
            <person name="Dickschat J.S."/>
            <person name="Galuszka P."/>
            <person name="Gueldener U."/>
            <person name="Tudzynski B."/>
        </authorList>
    </citation>
    <scope>NUCLEOTIDE SEQUENCE [LARGE SCALE GENOMIC DNA]</scope>
    <source>
        <strain evidence="2">MRC7560</strain>
    </source>
</reference>
<dbReference type="EMBL" id="FCQH01000009">
    <property type="protein sequence ID" value="CVK98239.1"/>
    <property type="molecule type" value="Genomic_DNA"/>
</dbReference>
<gene>
    <name evidence="1" type="ORF">FMAN_12284</name>
</gene>
<dbReference type="Proteomes" id="UP000184255">
    <property type="component" value="Unassembled WGS sequence"/>
</dbReference>
<proteinExistence type="predicted"/>
<evidence type="ECO:0000313" key="2">
    <source>
        <dbReference type="Proteomes" id="UP000184255"/>
    </source>
</evidence>
<keyword evidence="2" id="KW-1185">Reference proteome</keyword>
<organism evidence="1 2">
    <name type="scientific">Fusarium mangiferae</name>
    <name type="common">Mango malformation disease fungus</name>
    <dbReference type="NCBI Taxonomy" id="192010"/>
    <lineage>
        <taxon>Eukaryota</taxon>
        <taxon>Fungi</taxon>
        <taxon>Dikarya</taxon>
        <taxon>Ascomycota</taxon>
        <taxon>Pezizomycotina</taxon>
        <taxon>Sordariomycetes</taxon>
        <taxon>Hypocreomycetidae</taxon>
        <taxon>Hypocreales</taxon>
        <taxon>Nectriaceae</taxon>
        <taxon>Fusarium</taxon>
        <taxon>Fusarium fujikuroi species complex</taxon>
    </lineage>
</organism>
<protein>
    <recommendedName>
        <fullName evidence="3">F-box domain-containing protein</fullName>
    </recommendedName>
</protein>
<comment type="caution">
    <text evidence="1">The sequence shown here is derived from an EMBL/GenBank/DDBJ whole genome shotgun (WGS) entry which is preliminary data.</text>
</comment>
<evidence type="ECO:0008006" key="3">
    <source>
        <dbReference type="Google" id="ProtNLM"/>
    </source>
</evidence>
<sequence length="385" mass="44160">MVVTLVSKRLRSVLLPQCFKTLKLSGSLKRLAHDMKSFLSGDLKHLMMTILPTLKSVTIHFEPYSRAEERTDLHLSTHRIAVISEFISKLSSIDLISFDNQIKDEIDFAEGLGNAPKWNGPRSAIFCGRRNLLIFSALINQFAPSTVKAIELPRLTAKNHSLTLKSACPLLKGLKVDVSSLQSRSRTLACMSSNLLRRIDHEFPHLEALILDQLDVDMFLSSGRRTYKNTNLPNLNEYVDELITQLKSMPRLRRFAFSLQEDWLCHEYDCDMFHRVSSPSGDESDDPNKSESDDPMQATLESNEWPYWLPTSAQWKWHSKLITRILEAVPQLKELCIVLCTWKFRYKHYRGTKSDSIVTVCQEEPCFPETPAQFPYGFADIDWSC</sequence>